<dbReference type="InterPro" id="IPR010971">
    <property type="entry name" value="UbiH/COQ6"/>
</dbReference>
<keyword evidence="7" id="KW-0503">Monooxygenase</keyword>
<reference evidence="9 10" key="1">
    <citation type="journal article" date="2021" name="Front. Microbiol.">
        <title>Aerobic Denitrification and Heterotrophic Sulfur Oxidation in the Genus Halomonas Revealed by Six Novel Species Characterizations and Genome-Based Analysis.</title>
        <authorList>
            <person name="Wang L."/>
            <person name="Shao Z."/>
        </authorList>
    </citation>
    <scope>NUCLEOTIDE SEQUENCE [LARGE SCALE GENOMIC DNA]</scope>
    <source>
        <strain evidence="9 10">MCCC 1A11059</strain>
    </source>
</reference>
<dbReference type="InterPro" id="IPR036188">
    <property type="entry name" value="FAD/NAD-bd_sf"/>
</dbReference>
<dbReference type="Proteomes" id="UP000671868">
    <property type="component" value="Chromosome"/>
</dbReference>
<gene>
    <name evidence="9" type="ORF">HNO51_00130</name>
</gene>
<evidence type="ECO:0000256" key="6">
    <source>
        <dbReference type="ARBA" id="ARBA00023002"/>
    </source>
</evidence>
<dbReference type="Gene3D" id="3.50.50.60">
    <property type="entry name" value="FAD/NAD(P)-binding domain"/>
    <property type="match status" value="2"/>
</dbReference>
<accession>A0ABX7W0B6</accession>
<keyword evidence="5" id="KW-0274">FAD</keyword>
<keyword evidence="10" id="KW-1185">Reference proteome</keyword>
<dbReference type="NCBIfam" id="TIGR01988">
    <property type="entry name" value="Ubi-OHases"/>
    <property type="match status" value="1"/>
</dbReference>
<dbReference type="RefSeq" id="WP_209538219.1">
    <property type="nucleotide sequence ID" value="NZ_CP053381.1"/>
</dbReference>
<evidence type="ECO:0000256" key="3">
    <source>
        <dbReference type="ARBA" id="ARBA00005349"/>
    </source>
</evidence>
<dbReference type="EMBL" id="CP053381">
    <property type="protein sequence ID" value="QTP53217.1"/>
    <property type="molecule type" value="Genomic_DNA"/>
</dbReference>
<sequence length="414" mass="43636">MTDTAGPTTRYDVIVVGGGMVGAALAALLGQAGVAVALLDPRPAPLAADEVGIGLPAMRVSALTPVSQRLLEGLGAWPWMAARRVTPYRFMQVWDGEGSGEVSFSAEQAGVPLLGHIVENDVILAALERRLGALPSVSVLLGTRVTGLGEGKAGREVALEDGRRLSAPLVVAADGARSPLREMAGIAVEARDTGHVAVVTTVRTEREHGGVARQVFLASGPLAFLPLTVAGDAHYCSIVWSTSPEEAARLTALPPVALGSELEAAFEARLGAVEVVDRALAVPLTQRHAERYVQPGFALVGDAAHSIHPLAGQGVNLGLMDVAVLAEELLVARRRGIPLGEPRMLERYARRRRGDNAAMLALMDGFRLLFGTRHPLATLTRNLGLSGVDRLTPVKRLLMRQAIGERGRLPASCR</sequence>
<keyword evidence="4" id="KW-0285">Flavoprotein</keyword>
<organism evidence="9 10">
    <name type="scientific">Billgrantia sulfidoxydans</name>
    <dbReference type="NCBI Taxonomy" id="2733484"/>
    <lineage>
        <taxon>Bacteria</taxon>
        <taxon>Pseudomonadati</taxon>
        <taxon>Pseudomonadota</taxon>
        <taxon>Gammaproteobacteria</taxon>
        <taxon>Oceanospirillales</taxon>
        <taxon>Halomonadaceae</taxon>
        <taxon>Billgrantia</taxon>
    </lineage>
</organism>
<keyword evidence="9" id="KW-0830">Ubiquinone</keyword>
<keyword evidence="6" id="KW-0560">Oxidoreductase</keyword>
<evidence type="ECO:0000259" key="8">
    <source>
        <dbReference type="Pfam" id="PF01494"/>
    </source>
</evidence>
<dbReference type="PANTHER" id="PTHR43876">
    <property type="entry name" value="UBIQUINONE BIOSYNTHESIS MONOOXYGENASE COQ6, MITOCHONDRIAL"/>
    <property type="match status" value="1"/>
</dbReference>
<comment type="pathway">
    <text evidence="2">Cofactor biosynthesis; ubiquinone biosynthesis.</text>
</comment>
<proteinExistence type="inferred from homology"/>
<dbReference type="InterPro" id="IPR051205">
    <property type="entry name" value="UbiH/COQ6_monooxygenase"/>
</dbReference>
<evidence type="ECO:0000256" key="1">
    <source>
        <dbReference type="ARBA" id="ARBA00001974"/>
    </source>
</evidence>
<protein>
    <submittedName>
        <fullName evidence="9">UbiH/UbiF/VisC/COQ6 family ubiquinone biosynthesis hydroxylase</fullName>
    </submittedName>
</protein>
<dbReference type="InterPro" id="IPR018168">
    <property type="entry name" value="Ubi_Hdrlase_CS"/>
</dbReference>
<dbReference type="PROSITE" id="PS01304">
    <property type="entry name" value="UBIH"/>
    <property type="match status" value="1"/>
</dbReference>
<evidence type="ECO:0000313" key="10">
    <source>
        <dbReference type="Proteomes" id="UP000671868"/>
    </source>
</evidence>
<evidence type="ECO:0000256" key="4">
    <source>
        <dbReference type="ARBA" id="ARBA00022630"/>
    </source>
</evidence>
<evidence type="ECO:0000256" key="7">
    <source>
        <dbReference type="ARBA" id="ARBA00023033"/>
    </source>
</evidence>
<dbReference type="PRINTS" id="PR00420">
    <property type="entry name" value="RNGMNOXGNASE"/>
</dbReference>
<dbReference type="Pfam" id="PF01494">
    <property type="entry name" value="FAD_binding_3"/>
    <property type="match status" value="1"/>
</dbReference>
<evidence type="ECO:0000256" key="5">
    <source>
        <dbReference type="ARBA" id="ARBA00022827"/>
    </source>
</evidence>
<dbReference type="PANTHER" id="PTHR43876:SF7">
    <property type="entry name" value="UBIQUINONE BIOSYNTHESIS MONOOXYGENASE COQ6, MITOCHONDRIAL"/>
    <property type="match status" value="1"/>
</dbReference>
<name>A0ABX7W0B6_9GAMM</name>
<dbReference type="InterPro" id="IPR002938">
    <property type="entry name" value="FAD-bd"/>
</dbReference>
<feature type="domain" description="FAD-binding" evidence="8">
    <location>
        <begin position="11"/>
        <end position="353"/>
    </location>
</feature>
<evidence type="ECO:0000313" key="9">
    <source>
        <dbReference type="EMBL" id="QTP53217.1"/>
    </source>
</evidence>
<evidence type="ECO:0000256" key="2">
    <source>
        <dbReference type="ARBA" id="ARBA00004749"/>
    </source>
</evidence>
<dbReference type="SUPFAM" id="SSF51905">
    <property type="entry name" value="FAD/NAD(P)-binding domain"/>
    <property type="match status" value="1"/>
</dbReference>
<comment type="similarity">
    <text evidence="3">Belongs to the UbiH/COQ6 family.</text>
</comment>
<comment type="cofactor">
    <cofactor evidence="1">
        <name>FAD</name>
        <dbReference type="ChEBI" id="CHEBI:57692"/>
    </cofactor>
</comment>